<feature type="region of interest" description="Disordered" evidence="1">
    <location>
        <begin position="1"/>
        <end position="27"/>
    </location>
</feature>
<protein>
    <submittedName>
        <fullName evidence="3">Uncharacterized protein</fullName>
    </submittedName>
</protein>
<organism evidence="3 4">
    <name type="scientific">Acorus calamus</name>
    <name type="common">Sweet flag</name>
    <dbReference type="NCBI Taxonomy" id="4465"/>
    <lineage>
        <taxon>Eukaryota</taxon>
        <taxon>Viridiplantae</taxon>
        <taxon>Streptophyta</taxon>
        <taxon>Embryophyta</taxon>
        <taxon>Tracheophyta</taxon>
        <taxon>Spermatophyta</taxon>
        <taxon>Magnoliopsida</taxon>
        <taxon>Liliopsida</taxon>
        <taxon>Acoraceae</taxon>
        <taxon>Acorus</taxon>
    </lineage>
</organism>
<evidence type="ECO:0000256" key="2">
    <source>
        <dbReference type="SAM" id="Phobius"/>
    </source>
</evidence>
<keyword evidence="2" id="KW-0472">Membrane</keyword>
<reference evidence="3" key="2">
    <citation type="submission" date="2023-06" db="EMBL/GenBank/DDBJ databases">
        <authorList>
            <person name="Ma L."/>
            <person name="Liu K.-W."/>
            <person name="Li Z."/>
            <person name="Hsiao Y.-Y."/>
            <person name="Qi Y."/>
            <person name="Fu T."/>
            <person name="Tang G."/>
            <person name="Zhang D."/>
            <person name="Sun W.-H."/>
            <person name="Liu D.-K."/>
            <person name="Li Y."/>
            <person name="Chen G.-Z."/>
            <person name="Liu X.-D."/>
            <person name="Liao X.-Y."/>
            <person name="Jiang Y.-T."/>
            <person name="Yu X."/>
            <person name="Hao Y."/>
            <person name="Huang J."/>
            <person name="Zhao X.-W."/>
            <person name="Ke S."/>
            <person name="Chen Y.-Y."/>
            <person name="Wu W.-L."/>
            <person name="Hsu J.-L."/>
            <person name="Lin Y.-F."/>
            <person name="Huang M.-D."/>
            <person name="Li C.-Y."/>
            <person name="Huang L."/>
            <person name="Wang Z.-W."/>
            <person name="Zhao X."/>
            <person name="Zhong W.-Y."/>
            <person name="Peng D.-H."/>
            <person name="Ahmad S."/>
            <person name="Lan S."/>
            <person name="Zhang J.-S."/>
            <person name="Tsai W.-C."/>
            <person name="Van De Peer Y."/>
            <person name="Liu Z.-J."/>
        </authorList>
    </citation>
    <scope>NUCLEOTIDE SEQUENCE</scope>
    <source>
        <strain evidence="3">CP</strain>
        <tissue evidence="3">Leaves</tissue>
    </source>
</reference>
<accession>A0AAV9CXZ5</accession>
<gene>
    <name evidence="3" type="ORF">QJS10_CPA16g00461</name>
</gene>
<comment type="caution">
    <text evidence="3">The sequence shown here is derived from an EMBL/GenBank/DDBJ whole genome shotgun (WGS) entry which is preliminary data.</text>
</comment>
<dbReference type="AlphaFoldDB" id="A0AAV9CXZ5"/>
<feature type="compositionally biased region" description="Low complexity" evidence="1">
    <location>
        <begin position="11"/>
        <end position="27"/>
    </location>
</feature>
<evidence type="ECO:0000256" key="1">
    <source>
        <dbReference type="SAM" id="MobiDB-lite"/>
    </source>
</evidence>
<keyword evidence="2" id="KW-0812">Transmembrane</keyword>
<feature type="compositionally biased region" description="Pro residues" evidence="1">
    <location>
        <begin position="1"/>
        <end position="10"/>
    </location>
</feature>
<sequence length="84" mass="8996">MRLLQTPPPSTTSAAATPAATPGCDAPCDPPPPSATTTCCGQHPLPCDALKIVGIERLLRLMRQVGLSYFNVFVVGFDFFFVWS</sequence>
<evidence type="ECO:0000313" key="3">
    <source>
        <dbReference type="EMBL" id="KAK1293775.1"/>
    </source>
</evidence>
<keyword evidence="2" id="KW-1133">Transmembrane helix</keyword>
<dbReference type="Proteomes" id="UP001180020">
    <property type="component" value="Unassembled WGS sequence"/>
</dbReference>
<reference evidence="3" key="1">
    <citation type="journal article" date="2023" name="Nat. Commun.">
        <title>Diploid and tetraploid genomes of Acorus and the evolution of monocots.</title>
        <authorList>
            <person name="Ma L."/>
            <person name="Liu K.W."/>
            <person name="Li Z."/>
            <person name="Hsiao Y.Y."/>
            <person name="Qi Y."/>
            <person name="Fu T."/>
            <person name="Tang G.D."/>
            <person name="Zhang D."/>
            <person name="Sun W.H."/>
            <person name="Liu D.K."/>
            <person name="Li Y."/>
            <person name="Chen G.Z."/>
            <person name="Liu X.D."/>
            <person name="Liao X.Y."/>
            <person name="Jiang Y.T."/>
            <person name="Yu X."/>
            <person name="Hao Y."/>
            <person name="Huang J."/>
            <person name="Zhao X.W."/>
            <person name="Ke S."/>
            <person name="Chen Y.Y."/>
            <person name="Wu W.L."/>
            <person name="Hsu J.L."/>
            <person name="Lin Y.F."/>
            <person name="Huang M.D."/>
            <person name="Li C.Y."/>
            <person name="Huang L."/>
            <person name="Wang Z.W."/>
            <person name="Zhao X."/>
            <person name="Zhong W.Y."/>
            <person name="Peng D.H."/>
            <person name="Ahmad S."/>
            <person name="Lan S."/>
            <person name="Zhang J.S."/>
            <person name="Tsai W.C."/>
            <person name="Van de Peer Y."/>
            <person name="Liu Z.J."/>
        </authorList>
    </citation>
    <scope>NUCLEOTIDE SEQUENCE</scope>
    <source>
        <strain evidence="3">CP</strain>
    </source>
</reference>
<feature type="transmembrane region" description="Helical" evidence="2">
    <location>
        <begin position="65"/>
        <end position="83"/>
    </location>
</feature>
<evidence type="ECO:0000313" key="4">
    <source>
        <dbReference type="Proteomes" id="UP001180020"/>
    </source>
</evidence>
<keyword evidence="4" id="KW-1185">Reference proteome</keyword>
<proteinExistence type="predicted"/>
<dbReference type="EMBL" id="JAUJYO010000016">
    <property type="protein sequence ID" value="KAK1293775.1"/>
    <property type="molecule type" value="Genomic_DNA"/>
</dbReference>
<name>A0AAV9CXZ5_ACOCL</name>